<name>F6QHJ5_CIOIN</name>
<feature type="compositionally biased region" description="Basic residues" evidence="1">
    <location>
        <begin position="30"/>
        <end position="40"/>
    </location>
</feature>
<reference evidence="3" key="1">
    <citation type="journal article" date="2002" name="Science">
        <title>The draft genome of Ciona intestinalis: insights into chordate and vertebrate origins.</title>
        <authorList>
            <person name="Dehal P."/>
            <person name="Satou Y."/>
            <person name="Campbell R.K."/>
            <person name="Chapman J."/>
            <person name="Degnan B."/>
            <person name="De Tomaso A."/>
            <person name="Davidson B."/>
            <person name="Di Gregorio A."/>
            <person name="Gelpke M."/>
            <person name="Goodstein D.M."/>
            <person name="Harafuji N."/>
            <person name="Hastings K.E."/>
            <person name="Ho I."/>
            <person name="Hotta K."/>
            <person name="Huang W."/>
            <person name="Kawashima T."/>
            <person name="Lemaire P."/>
            <person name="Martinez D."/>
            <person name="Meinertzhagen I.A."/>
            <person name="Necula S."/>
            <person name="Nonaka M."/>
            <person name="Putnam N."/>
            <person name="Rash S."/>
            <person name="Saiga H."/>
            <person name="Satake M."/>
            <person name="Terry A."/>
            <person name="Yamada L."/>
            <person name="Wang H.G."/>
            <person name="Awazu S."/>
            <person name="Azumi K."/>
            <person name="Boore J."/>
            <person name="Branno M."/>
            <person name="Chin-Bow S."/>
            <person name="DeSantis R."/>
            <person name="Doyle S."/>
            <person name="Francino P."/>
            <person name="Keys D.N."/>
            <person name="Haga S."/>
            <person name="Hayashi H."/>
            <person name="Hino K."/>
            <person name="Imai K.S."/>
            <person name="Inaba K."/>
            <person name="Kano S."/>
            <person name="Kobayashi K."/>
            <person name="Kobayashi M."/>
            <person name="Lee B.I."/>
            <person name="Makabe K.W."/>
            <person name="Manohar C."/>
            <person name="Matassi G."/>
            <person name="Medina M."/>
            <person name="Mochizuki Y."/>
            <person name="Mount S."/>
            <person name="Morishita T."/>
            <person name="Miura S."/>
            <person name="Nakayama A."/>
            <person name="Nishizaka S."/>
            <person name="Nomoto H."/>
            <person name="Ohta F."/>
            <person name="Oishi K."/>
            <person name="Rigoutsos I."/>
            <person name="Sano M."/>
            <person name="Sasaki A."/>
            <person name="Sasakura Y."/>
            <person name="Shoguchi E."/>
            <person name="Shin-i T."/>
            <person name="Spagnuolo A."/>
            <person name="Stainier D."/>
            <person name="Suzuki M.M."/>
            <person name="Tassy O."/>
            <person name="Takatori N."/>
            <person name="Tokuoka M."/>
            <person name="Yagi K."/>
            <person name="Yoshizaki F."/>
            <person name="Wada S."/>
            <person name="Zhang C."/>
            <person name="Hyatt P.D."/>
            <person name="Larimer F."/>
            <person name="Detter C."/>
            <person name="Doggett N."/>
            <person name="Glavina T."/>
            <person name="Hawkins T."/>
            <person name="Richardson P."/>
            <person name="Lucas S."/>
            <person name="Kohara Y."/>
            <person name="Levine M."/>
            <person name="Satoh N."/>
            <person name="Rokhsar D.S."/>
        </authorList>
    </citation>
    <scope>NUCLEOTIDE SEQUENCE [LARGE SCALE GENOMIC DNA]</scope>
</reference>
<dbReference type="GeneTree" id="ENSGT00390000015795"/>
<protein>
    <submittedName>
        <fullName evidence="2">Uncharacterized protein</fullName>
    </submittedName>
</protein>
<organism evidence="2 3">
    <name type="scientific">Ciona intestinalis</name>
    <name type="common">Transparent sea squirt</name>
    <name type="synonym">Ascidia intestinalis</name>
    <dbReference type="NCBI Taxonomy" id="7719"/>
    <lineage>
        <taxon>Eukaryota</taxon>
        <taxon>Metazoa</taxon>
        <taxon>Chordata</taxon>
        <taxon>Tunicata</taxon>
        <taxon>Ascidiacea</taxon>
        <taxon>Phlebobranchia</taxon>
        <taxon>Cionidae</taxon>
        <taxon>Ciona</taxon>
    </lineage>
</organism>
<dbReference type="Ensembl" id="ENSCINT00000020163.3">
    <property type="protein sequence ID" value="ENSCINP00000020163.3"/>
    <property type="gene ID" value="ENSCING00000010043.3"/>
</dbReference>
<dbReference type="HOGENOM" id="CLU_1673158_0_0_1"/>
<reference evidence="2" key="4">
    <citation type="submission" date="2025-09" db="UniProtKB">
        <authorList>
            <consortium name="Ensembl"/>
        </authorList>
    </citation>
    <scope>IDENTIFICATION</scope>
</reference>
<dbReference type="Proteomes" id="UP000008144">
    <property type="component" value="Chromosome 1"/>
</dbReference>
<proteinExistence type="predicted"/>
<reference evidence="2" key="2">
    <citation type="journal article" date="2008" name="Genome Biol.">
        <title>Improved genome assembly and evidence-based global gene model set for the chordate Ciona intestinalis: new insight into intron and operon populations.</title>
        <authorList>
            <person name="Satou Y."/>
            <person name="Mineta K."/>
            <person name="Ogasawara M."/>
            <person name="Sasakura Y."/>
            <person name="Shoguchi E."/>
            <person name="Ueno K."/>
            <person name="Yamada L."/>
            <person name="Matsumoto J."/>
            <person name="Wasserscheid J."/>
            <person name="Dewar K."/>
            <person name="Wiley G.B."/>
            <person name="Macmil S.L."/>
            <person name="Roe B.A."/>
            <person name="Zeller R.W."/>
            <person name="Hastings K.E."/>
            <person name="Lemaire P."/>
            <person name="Lindquist E."/>
            <person name="Endo T."/>
            <person name="Hotta K."/>
            <person name="Inaba K."/>
        </authorList>
    </citation>
    <scope>NUCLEOTIDE SEQUENCE [LARGE SCALE GENOMIC DNA]</scope>
    <source>
        <strain evidence="2">wild type</strain>
    </source>
</reference>
<evidence type="ECO:0000256" key="1">
    <source>
        <dbReference type="SAM" id="MobiDB-lite"/>
    </source>
</evidence>
<dbReference type="AlphaFoldDB" id="F6QHJ5"/>
<sequence length="158" mass="18075">FVFRLSRGPCFQNEPSDENRKSPAHETVKRKTTSRSRTQRRNLPSTSQDQNHNSCVKSSQNQCATPNNGHTSLQCEKQTGVIDTQSKVNTFKKNSVKNGAKPTFTNVNQKLNEQTDRDEAIKRTKHLQSVANAFLTSDDEYLYSADEGYEQFWQRDNT</sequence>
<feature type="compositionally biased region" description="Polar residues" evidence="1">
    <location>
        <begin position="42"/>
        <end position="80"/>
    </location>
</feature>
<dbReference type="EMBL" id="EAAA01000153">
    <property type="status" value="NOT_ANNOTATED_CDS"/>
    <property type="molecule type" value="Genomic_DNA"/>
</dbReference>
<dbReference type="InParanoid" id="F6QHJ5"/>
<evidence type="ECO:0000313" key="3">
    <source>
        <dbReference type="Proteomes" id="UP000008144"/>
    </source>
</evidence>
<evidence type="ECO:0000313" key="2">
    <source>
        <dbReference type="Ensembl" id="ENSCINP00000020163.3"/>
    </source>
</evidence>
<feature type="compositionally biased region" description="Basic and acidic residues" evidence="1">
    <location>
        <begin position="17"/>
        <end position="29"/>
    </location>
</feature>
<reference evidence="2" key="3">
    <citation type="submission" date="2025-08" db="UniProtKB">
        <authorList>
            <consortium name="Ensembl"/>
        </authorList>
    </citation>
    <scope>IDENTIFICATION</scope>
</reference>
<keyword evidence="3" id="KW-1185">Reference proteome</keyword>
<accession>F6QHJ5</accession>
<feature type="region of interest" description="Disordered" evidence="1">
    <location>
        <begin position="1"/>
        <end position="80"/>
    </location>
</feature>